<gene>
    <name evidence="2" type="ORF">SAMN06295905_1938</name>
</gene>
<dbReference type="OrthoDB" id="8582979at2"/>
<keyword evidence="1" id="KW-0472">Membrane</keyword>
<feature type="transmembrane region" description="Helical" evidence="1">
    <location>
        <begin position="147"/>
        <end position="172"/>
    </location>
</feature>
<proteinExistence type="predicted"/>
<evidence type="ECO:0000313" key="2">
    <source>
        <dbReference type="EMBL" id="SMQ71231.1"/>
    </source>
</evidence>
<keyword evidence="1" id="KW-1133">Transmembrane helix</keyword>
<dbReference type="PANTHER" id="PTHR36832:SF1">
    <property type="entry name" value="SLR1174 PROTEIN"/>
    <property type="match status" value="1"/>
</dbReference>
<dbReference type="AlphaFoldDB" id="A0A1Y6FCB7"/>
<feature type="transmembrane region" description="Helical" evidence="1">
    <location>
        <begin position="231"/>
        <end position="253"/>
    </location>
</feature>
<accession>A0A1Y6FCB7</accession>
<sequence>MRASAYPAFTTTAFLSRLAYRNEVWSGLFGELVTTFAYIAVWTAGLAAVGSVDGVTLPEMITYVLIAGPLLNWNTTRFIREVGGAVRTGDVTVFLLKPLHYPALLMSNQLGSYAFDFLAIFLPVALIVGVSFGLLPPASMGHGILFLGYWIVSWLMLFMIATCVSLLAFWILTAFALDWFLRGIMAVASGGVIPLWFMPSAIANILGYLPFAWVSYYPAAVYLGKLDLASAGLHLLIGGAWLLAMTGFVAWLWSRARHRLIVQGG</sequence>
<keyword evidence="3" id="KW-1185">Reference proteome</keyword>
<dbReference type="Proteomes" id="UP000194474">
    <property type="component" value="Unassembled WGS sequence"/>
</dbReference>
<keyword evidence="1" id="KW-0812">Transmembrane</keyword>
<dbReference type="Pfam" id="PF06182">
    <property type="entry name" value="ABC2_membrane_6"/>
    <property type="match status" value="1"/>
</dbReference>
<evidence type="ECO:0000256" key="1">
    <source>
        <dbReference type="SAM" id="Phobius"/>
    </source>
</evidence>
<dbReference type="EMBL" id="FXWK01000001">
    <property type="protein sequence ID" value="SMQ71231.1"/>
    <property type="molecule type" value="Genomic_DNA"/>
</dbReference>
<dbReference type="RefSeq" id="WP_086470211.1">
    <property type="nucleotide sequence ID" value="NZ_FXWK01000001.1"/>
</dbReference>
<name>A0A1Y6FCB7_9HYPH</name>
<evidence type="ECO:0000313" key="3">
    <source>
        <dbReference type="Proteomes" id="UP000194474"/>
    </source>
</evidence>
<dbReference type="PANTHER" id="PTHR36832">
    <property type="entry name" value="SLR1174 PROTEIN-RELATED"/>
    <property type="match status" value="1"/>
</dbReference>
<dbReference type="InterPro" id="IPR010390">
    <property type="entry name" value="ABC-2_transporter-like"/>
</dbReference>
<feature type="transmembrane region" description="Helical" evidence="1">
    <location>
        <begin position="113"/>
        <end position="135"/>
    </location>
</feature>
<protein>
    <submittedName>
        <fullName evidence="2">ABC-2 type transport system permease protein</fullName>
    </submittedName>
</protein>
<feature type="transmembrane region" description="Helical" evidence="1">
    <location>
        <begin position="184"/>
        <end position="211"/>
    </location>
</feature>
<reference evidence="3" key="1">
    <citation type="submission" date="2017-04" db="EMBL/GenBank/DDBJ databases">
        <authorList>
            <person name="Varghese N."/>
            <person name="Submissions S."/>
        </authorList>
    </citation>
    <scope>NUCLEOTIDE SEQUENCE [LARGE SCALE GENOMIC DNA]</scope>
</reference>
<organism evidence="2 3">
    <name type="scientific">Devosia lucknowensis</name>
    <dbReference type="NCBI Taxonomy" id="1096929"/>
    <lineage>
        <taxon>Bacteria</taxon>
        <taxon>Pseudomonadati</taxon>
        <taxon>Pseudomonadota</taxon>
        <taxon>Alphaproteobacteria</taxon>
        <taxon>Hyphomicrobiales</taxon>
        <taxon>Devosiaceae</taxon>
        <taxon>Devosia</taxon>
    </lineage>
</organism>